<keyword evidence="4" id="KW-0520">NAD</keyword>
<keyword evidence="3 7" id="KW-0479">Metal-binding</keyword>
<feature type="binding site" evidence="7">
    <location>
        <position position="254"/>
    </location>
    <ligand>
        <name>a divalent metal cation</name>
        <dbReference type="ChEBI" id="CHEBI:60240"/>
    </ligand>
</feature>
<feature type="domain" description="Malic enzyme N-terminal" evidence="9">
    <location>
        <begin position="80"/>
        <end position="268"/>
    </location>
</feature>
<dbReference type="CDD" id="cd05312">
    <property type="entry name" value="NAD_bind_1_malic_enz"/>
    <property type="match status" value="1"/>
</dbReference>
<evidence type="ECO:0000259" key="8">
    <source>
        <dbReference type="SMART" id="SM00919"/>
    </source>
</evidence>
<dbReference type="GO" id="GO:0051287">
    <property type="term" value="F:NAD binding"/>
    <property type="evidence" value="ECO:0007669"/>
    <property type="project" value="InterPro"/>
</dbReference>
<reference evidence="10" key="1">
    <citation type="submission" date="2014-08" db="EMBL/GenBank/DDBJ databases">
        <authorList>
            <person name="Sharma Rahul"/>
            <person name="Thines Marco"/>
        </authorList>
    </citation>
    <scope>NUCLEOTIDE SEQUENCE</scope>
</reference>
<feature type="binding site" evidence="7">
    <location>
        <position position="253"/>
    </location>
    <ligand>
        <name>a divalent metal cation</name>
        <dbReference type="ChEBI" id="CHEBI:60240"/>
    </ligand>
</feature>
<dbReference type="GO" id="GO:0005829">
    <property type="term" value="C:cytosol"/>
    <property type="evidence" value="ECO:0007669"/>
    <property type="project" value="TreeGrafter"/>
</dbReference>
<proteinExistence type="inferred from homology"/>
<dbReference type="SUPFAM" id="SSF53223">
    <property type="entry name" value="Aminoacid dehydrogenase-like, N-terminal domain"/>
    <property type="match status" value="1"/>
</dbReference>
<feature type="active site" description="Proton acceptor" evidence="5">
    <location>
        <position position="181"/>
    </location>
</feature>
<name>A0A0F7SPB5_PHARH</name>
<dbReference type="Pfam" id="PF00390">
    <property type="entry name" value="malic"/>
    <property type="match status" value="1"/>
</dbReference>
<comment type="cofactor">
    <cofactor evidence="1">
        <name>Mn(2+)</name>
        <dbReference type="ChEBI" id="CHEBI:29035"/>
    </cofactor>
</comment>
<evidence type="ECO:0000256" key="4">
    <source>
        <dbReference type="ARBA" id="ARBA00023027"/>
    </source>
</evidence>
<evidence type="ECO:0000256" key="3">
    <source>
        <dbReference type="ARBA" id="ARBA00022723"/>
    </source>
</evidence>
<evidence type="ECO:0000256" key="7">
    <source>
        <dbReference type="PIRSR" id="PIRSR000106-3"/>
    </source>
</evidence>
<dbReference type="EMBL" id="LN483345">
    <property type="protein sequence ID" value="CDZ98877.1"/>
    <property type="molecule type" value="Genomic_DNA"/>
</dbReference>
<dbReference type="GO" id="GO:0006108">
    <property type="term" value="P:malate metabolic process"/>
    <property type="evidence" value="ECO:0007669"/>
    <property type="project" value="TreeGrafter"/>
</dbReference>
<dbReference type="GO" id="GO:0046872">
    <property type="term" value="F:metal ion binding"/>
    <property type="evidence" value="ECO:0007669"/>
    <property type="project" value="UniProtKB-KW"/>
</dbReference>
<comment type="similarity">
    <text evidence="2">Belongs to the malic enzymes family.</text>
</comment>
<feature type="binding site" evidence="6">
    <location>
        <position position="428"/>
    </location>
    <ligand>
        <name>(S)-malate</name>
        <dbReference type="ChEBI" id="CHEBI:15589"/>
    </ligand>
</feature>
<dbReference type="SMART" id="SM00919">
    <property type="entry name" value="Malic_M"/>
    <property type="match status" value="1"/>
</dbReference>
<evidence type="ECO:0000256" key="1">
    <source>
        <dbReference type="ARBA" id="ARBA00001936"/>
    </source>
</evidence>
<dbReference type="FunFam" id="3.40.50.720:FF:000182">
    <property type="entry name" value="NAD-dependent malic enzyme"/>
    <property type="match status" value="1"/>
</dbReference>
<evidence type="ECO:0000313" key="10">
    <source>
        <dbReference type="EMBL" id="CDZ98877.1"/>
    </source>
</evidence>
<dbReference type="InterPro" id="IPR036291">
    <property type="entry name" value="NAD(P)-bd_dom_sf"/>
</dbReference>
<dbReference type="GO" id="GO:0005739">
    <property type="term" value="C:mitochondrion"/>
    <property type="evidence" value="ECO:0007669"/>
    <property type="project" value="TreeGrafter"/>
</dbReference>
<dbReference type="Gene3D" id="3.40.50.10380">
    <property type="entry name" value="Malic enzyme, N-terminal domain"/>
    <property type="match status" value="1"/>
</dbReference>
<dbReference type="InterPro" id="IPR046346">
    <property type="entry name" value="Aminoacid_DH-like_N_sf"/>
</dbReference>
<dbReference type="InterPro" id="IPR001891">
    <property type="entry name" value="Malic_OxRdtase"/>
</dbReference>
<evidence type="ECO:0000259" key="9">
    <source>
        <dbReference type="SMART" id="SM01274"/>
    </source>
</evidence>
<dbReference type="PANTHER" id="PTHR23406">
    <property type="entry name" value="MALIC ENZYME-RELATED"/>
    <property type="match status" value="1"/>
</dbReference>
<feature type="binding site" evidence="6">
    <location>
        <position position="473"/>
    </location>
    <ligand>
        <name>(S)-malate</name>
        <dbReference type="ChEBI" id="CHEBI:15589"/>
    </ligand>
</feature>
<organism evidence="10">
    <name type="scientific">Phaffia rhodozyma</name>
    <name type="common">Yeast</name>
    <name type="synonym">Xanthophyllomyces dendrorhous</name>
    <dbReference type="NCBI Taxonomy" id="264483"/>
    <lineage>
        <taxon>Eukaryota</taxon>
        <taxon>Fungi</taxon>
        <taxon>Dikarya</taxon>
        <taxon>Basidiomycota</taxon>
        <taxon>Agaricomycotina</taxon>
        <taxon>Tremellomycetes</taxon>
        <taxon>Cystofilobasidiales</taxon>
        <taxon>Mrakiaceae</taxon>
        <taxon>Phaffia</taxon>
    </lineage>
</organism>
<feature type="active site" description="Proton donor" evidence="5">
    <location>
        <position position="103"/>
    </location>
</feature>
<dbReference type="InterPro" id="IPR012301">
    <property type="entry name" value="Malic_N_dom"/>
</dbReference>
<dbReference type="InterPro" id="IPR012302">
    <property type="entry name" value="Malic_NAD-bd"/>
</dbReference>
<dbReference type="AlphaFoldDB" id="A0A0F7SPB5"/>
<comment type="cofactor">
    <cofactor evidence="7">
        <name>Mg(2+)</name>
        <dbReference type="ChEBI" id="CHEBI:18420"/>
    </cofactor>
    <cofactor evidence="7">
        <name>Mn(2+)</name>
        <dbReference type="ChEBI" id="CHEBI:29035"/>
    </cofactor>
    <text evidence="7">Divalent metal cations. Prefers magnesium or manganese.</text>
</comment>
<evidence type="ECO:0000256" key="5">
    <source>
        <dbReference type="PIRSR" id="PIRSR000106-1"/>
    </source>
</evidence>
<dbReference type="Pfam" id="PF03949">
    <property type="entry name" value="Malic_M"/>
    <property type="match status" value="1"/>
</dbReference>
<dbReference type="GO" id="GO:0004471">
    <property type="term" value="F:malate dehydrogenase (decarboxylating) (NAD+) activity"/>
    <property type="evidence" value="ECO:0007669"/>
    <property type="project" value="TreeGrafter"/>
</dbReference>
<evidence type="ECO:0000256" key="6">
    <source>
        <dbReference type="PIRSR" id="PIRSR000106-2"/>
    </source>
</evidence>
<sequence length="580" mass="64498">MPSDNSQVIRKVALRGDFILDEPEFNKGTAFSAEERKEFGLTSRLPYQVDSLDEQCNRAYDQLKSLRQPIKKNDFLWSLKAQNWVLFYELITRHLTELFPIIYTPTEAQAIANYSHLFRRPMGGIFMSYANQDTMEEDFKTHLTDSVGRKKEIDLVVISDGEAILGIGDQGIGGVAITTAKAVIYTLTAGIDPARTLTIGLDVGTDNEKILKDELYVGWREKRVRGEKYYAFVDKVISLVENEIGQGVLIHFEDFGVTNAQNILDKYKDSHAVFNDDVQGTGAVTLAALQSAIQITKSPLSEQRILVYGAGSAGLGIARQIRDAMTIRDLDGKSISKDEANKHFYLVDKQGLLIEGDESIRDGLKEFARDDWKDDGNEEKKKDLEKIVEWAKPTVIIGTSTQPGAFSEKVVKAMAKHTDRPIIFPLSNPTELCECQPKDANDWTEGKALLATGSPFDPVKQPDGSEYIIAECNNALIYPGIGFGVILAQAKTISDKMIVAASKALAELSPALKDSSASLLPAFEDSKSVNFVIALAVWEAAIKEGVARRVVNEKDRKKFAEKKMWKSEYKQFVYNKDGDL</sequence>
<dbReference type="PIRSF" id="PIRSF000106">
    <property type="entry name" value="ME"/>
    <property type="match status" value="1"/>
</dbReference>
<feature type="domain" description="Malic enzyme NAD-binding" evidence="8">
    <location>
        <begin position="278"/>
        <end position="542"/>
    </location>
</feature>
<dbReference type="Gene3D" id="3.40.50.720">
    <property type="entry name" value="NAD(P)-binding Rossmann-like Domain"/>
    <property type="match status" value="1"/>
</dbReference>
<dbReference type="InterPro" id="IPR037062">
    <property type="entry name" value="Malic_N_dom_sf"/>
</dbReference>
<protein>
    <submittedName>
        <fullName evidence="10">Malate dehydrogenase (Oxaloacetate-decarboxylating)</fullName>
    </submittedName>
</protein>
<dbReference type="SUPFAM" id="SSF51735">
    <property type="entry name" value="NAD(P)-binding Rossmann-fold domains"/>
    <property type="match status" value="1"/>
</dbReference>
<dbReference type="NCBIfam" id="NF010052">
    <property type="entry name" value="PRK13529.1"/>
    <property type="match status" value="1"/>
</dbReference>
<dbReference type="PRINTS" id="PR00072">
    <property type="entry name" value="MALOXRDTASE"/>
</dbReference>
<evidence type="ECO:0000256" key="2">
    <source>
        <dbReference type="ARBA" id="ARBA00008785"/>
    </source>
</evidence>
<dbReference type="SMART" id="SM01274">
    <property type="entry name" value="malic"/>
    <property type="match status" value="1"/>
</dbReference>
<feature type="binding site" evidence="7">
    <location>
        <position position="277"/>
    </location>
    <ligand>
        <name>a divalent metal cation</name>
        <dbReference type="ChEBI" id="CHEBI:60240"/>
    </ligand>
</feature>
<dbReference type="PANTHER" id="PTHR23406:SF34">
    <property type="entry name" value="NAD-DEPENDENT MALIC ENZYME, MITOCHONDRIAL"/>
    <property type="match status" value="1"/>
</dbReference>
<accession>A0A0F7SPB5</accession>